<dbReference type="EMBL" id="FN648001">
    <property type="protein sequence ID" value="CBJ29247.1"/>
    <property type="molecule type" value="Genomic_DNA"/>
</dbReference>
<feature type="compositionally biased region" description="Polar residues" evidence="1">
    <location>
        <begin position="14"/>
        <end position="26"/>
    </location>
</feature>
<reference evidence="2 3" key="1">
    <citation type="journal article" date="2010" name="Nature">
        <title>The Ectocarpus genome and the independent evolution of multicellularity in brown algae.</title>
        <authorList>
            <person name="Cock J.M."/>
            <person name="Sterck L."/>
            <person name="Rouze P."/>
            <person name="Scornet D."/>
            <person name="Allen A.E."/>
            <person name="Amoutzias G."/>
            <person name="Anthouard V."/>
            <person name="Artiguenave F."/>
            <person name="Aury J.M."/>
            <person name="Badger J.H."/>
            <person name="Beszteri B."/>
            <person name="Billiau K."/>
            <person name="Bonnet E."/>
            <person name="Bothwell J.H."/>
            <person name="Bowler C."/>
            <person name="Boyen C."/>
            <person name="Brownlee C."/>
            <person name="Carrano C.J."/>
            <person name="Charrier B."/>
            <person name="Cho G.Y."/>
            <person name="Coelho S.M."/>
            <person name="Collen J."/>
            <person name="Corre E."/>
            <person name="Da Silva C."/>
            <person name="Delage L."/>
            <person name="Delaroque N."/>
            <person name="Dittami S.M."/>
            <person name="Doulbeau S."/>
            <person name="Elias M."/>
            <person name="Farnham G."/>
            <person name="Gachon C.M."/>
            <person name="Gschloessl B."/>
            <person name="Heesch S."/>
            <person name="Jabbari K."/>
            <person name="Jubin C."/>
            <person name="Kawai H."/>
            <person name="Kimura K."/>
            <person name="Kloareg B."/>
            <person name="Kupper F.C."/>
            <person name="Lang D."/>
            <person name="Le Bail A."/>
            <person name="Leblanc C."/>
            <person name="Lerouge P."/>
            <person name="Lohr M."/>
            <person name="Lopez P.J."/>
            <person name="Martens C."/>
            <person name="Maumus F."/>
            <person name="Michel G."/>
            <person name="Miranda-Saavedra D."/>
            <person name="Morales J."/>
            <person name="Moreau H."/>
            <person name="Motomura T."/>
            <person name="Nagasato C."/>
            <person name="Napoli C.A."/>
            <person name="Nelson D.R."/>
            <person name="Nyvall-Collen P."/>
            <person name="Peters A.F."/>
            <person name="Pommier C."/>
            <person name="Potin P."/>
            <person name="Poulain J."/>
            <person name="Quesneville H."/>
            <person name="Read B."/>
            <person name="Rensing S.A."/>
            <person name="Ritter A."/>
            <person name="Rousvoal S."/>
            <person name="Samanta M."/>
            <person name="Samson G."/>
            <person name="Schroeder D.C."/>
            <person name="Segurens B."/>
            <person name="Strittmatter M."/>
            <person name="Tonon T."/>
            <person name="Tregear J.W."/>
            <person name="Valentin K."/>
            <person name="von Dassow P."/>
            <person name="Yamagishi T."/>
            <person name="Van de Peer Y."/>
            <person name="Wincker P."/>
        </authorList>
    </citation>
    <scope>NUCLEOTIDE SEQUENCE [LARGE SCALE GENOMIC DNA]</scope>
    <source>
        <strain evidence="3">Ec32 / CCAP1310/4</strain>
    </source>
</reference>
<dbReference type="EMBL" id="FN649747">
    <property type="protein sequence ID" value="CBJ29247.1"/>
    <property type="molecule type" value="Genomic_DNA"/>
</dbReference>
<gene>
    <name evidence="2" type="ORF">Esi_0140_0031</name>
</gene>
<proteinExistence type="predicted"/>
<dbReference type="AlphaFoldDB" id="D7FK37"/>
<evidence type="ECO:0000256" key="1">
    <source>
        <dbReference type="SAM" id="MobiDB-lite"/>
    </source>
</evidence>
<dbReference type="Proteomes" id="UP000002630">
    <property type="component" value="Linkage Group LG22"/>
</dbReference>
<feature type="region of interest" description="Disordered" evidence="1">
    <location>
        <begin position="1"/>
        <end position="26"/>
    </location>
</feature>
<sequence length="26" mass="2796">MEVGQRSPMGRYPSTGSQVGFGTTKH</sequence>
<name>D7FK37_ECTSI</name>
<accession>D7FK37</accession>
<keyword evidence="3" id="KW-1185">Reference proteome</keyword>
<protein>
    <submittedName>
        <fullName evidence="2">Uncharacterized protein</fullName>
    </submittedName>
</protein>
<evidence type="ECO:0000313" key="3">
    <source>
        <dbReference type="Proteomes" id="UP000002630"/>
    </source>
</evidence>
<dbReference type="InParanoid" id="D7FK37"/>
<evidence type="ECO:0000313" key="2">
    <source>
        <dbReference type="EMBL" id="CBJ29247.1"/>
    </source>
</evidence>
<organism evidence="2 3">
    <name type="scientific">Ectocarpus siliculosus</name>
    <name type="common">Brown alga</name>
    <name type="synonym">Conferva siliculosa</name>
    <dbReference type="NCBI Taxonomy" id="2880"/>
    <lineage>
        <taxon>Eukaryota</taxon>
        <taxon>Sar</taxon>
        <taxon>Stramenopiles</taxon>
        <taxon>Ochrophyta</taxon>
        <taxon>PX clade</taxon>
        <taxon>Phaeophyceae</taxon>
        <taxon>Ectocarpales</taxon>
        <taxon>Ectocarpaceae</taxon>
        <taxon>Ectocarpus</taxon>
    </lineage>
</organism>